<name>A0ABU4XAL3_9HYPH</name>
<evidence type="ECO:0000313" key="2">
    <source>
        <dbReference type="Proteomes" id="UP001271780"/>
    </source>
</evidence>
<reference evidence="1 2" key="1">
    <citation type="submission" date="2023-08" db="EMBL/GenBank/DDBJ databases">
        <title>Implementing the SeqCode for naming new Mesorhizobium species isolated from Vachellia karroo root nodules.</title>
        <authorList>
            <person name="Van Lill M."/>
        </authorList>
    </citation>
    <scope>NUCLEOTIDE SEQUENCE [LARGE SCALE GENOMIC DNA]</scope>
    <source>
        <strain evidence="1 2">VK23A</strain>
    </source>
</reference>
<keyword evidence="2" id="KW-1185">Reference proteome</keyword>
<dbReference type="Proteomes" id="UP001271780">
    <property type="component" value="Unassembled WGS sequence"/>
</dbReference>
<protein>
    <submittedName>
        <fullName evidence="1">Uncharacterized protein</fullName>
    </submittedName>
</protein>
<sequence>MDSDLISMHFGAMLHCESRGDYFTMRAHLKGIGMELAEHADIETLRGFAKLLMRVIVAIDEEAERGPGSLLNRTHPSNVEWPRTKPVAPIFVTLDRIQQLEPVQNQ</sequence>
<accession>A0ABU4XAL3</accession>
<organism evidence="1 2">
    <name type="scientific">Mesorhizobium dulcispinae</name>
    <dbReference type="NCBI Taxonomy" id="3072316"/>
    <lineage>
        <taxon>Bacteria</taxon>
        <taxon>Pseudomonadati</taxon>
        <taxon>Pseudomonadota</taxon>
        <taxon>Alphaproteobacteria</taxon>
        <taxon>Hyphomicrobiales</taxon>
        <taxon>Phyllobacteriaceae</taxon>
        <taxon>Mesorhizobium</taxon>
    </lineage>
</organism>
<dbReference type="EMBL" id="JAVIIZ010000002">
    <property type="protein sequence ID" value="MDX8471543.1"/>
    <property type="molecule type" value="Genomic_DNA"/>
</dbReference>
<evidence type="ECO:0000313" key="1">
    <source>
        <dbReference type="EMBL" id="MDX8471543.1"/>
    </source>
</evidence>
<dbReference type="RefSeq" id="WP_320315910.1">
    <property type="nucleotide sequence ID" value="NZ_JAVIIX010000003.1"/>
</dbReference>
<gene>
    <name evidence="1" type="ORF">RFM27_05610</name>
</gene>
<comment type="caution">
    <text evidence="1">The sequence shown here is derived from an EMBL/GenBank/DDBJ whole genome shotgun (WGS) entry which is preliminary data.</text>
</comment>
<proteinExistence type="predicted"/>